<feature type="signal peptide" evidence="1">
    <location>
        <begin position="1"/>
        <end position="20"/>
    </location>
</feature>
<feature type="chain" id="PRO_5045096877" evidence="1">
    <location>
        <begin position="21"/>
        <end position="616"/>
    </location>
</feature>
<organism evidence="3 4">
    <name type="scientific">Gilvimarinus gilvus</name>
    <dbReference type="NCBI Taxonomy" id="3058038"/>
    <lineage>
        <taxon>Bacteria</taxon>
        <taxon>Pseudomonadati</taxon>
        <taxon>Pseudomonadota</taxon>
        <taxon>Gammaproteobacteria</taxon>
        <taxon>Cellvibrionales</taxon>
        <taxon>Cellvibrionaceae</taxon>
        <taxon>Gilvimarinus</taxon>
    </lineage>
</organism>
<accession>A0ABU4RVR9</accession>
<dbReference type="PROSITE" id="PS51662">
    <property type="entry name" value="BP_PHYTASE"/>
    <property type="match status" value="2"/>
</dbReference>
<sequence>MQFKTMIAVLALLINVNACAHNETSTMNHQTALPLSENGSQWAFINSAGQLVIDDAVITANAELLDSVSVGSNVLVATVVGTAATPRIFQVNGTSVKEVAALPSPDFLPETLCMAVNPQGEVSLFIVDERGSAEHWLVYAGGEISPIKVRNLPIPPNTIACDADSRGGLFVLEEGVGIWRYEADPERPSGREIIDLVAPRGQLAGGAEAISVVGDELIAVAADTKQVFSYRSANQRWTAQPIGQWAALGEAESLRTWVVDDKLHLIARDDDLGHTVQTHLSYQPVSRAATNTVNDVSIVKPIMQTEPVVRFGDAADDPAIWVHPTQPELSRVLGTDKKHGLGVYSLQGQQLDMLETGRLNNVDLRYGFDFGDGVADIAVATQRDENSLSVYRIHPTEGSVVHVAELPTGLEEIYGLCMYQDGDATYAIANGKSGRFEQYLISATNGKLHGTLARNFAVDTQPEGCVADDKRGRLFVGEEDIGVWTLSARAEDATKLELVKAIDSELVADVEGLALYPAVDSRFLIVSSQGDDAYLVLNAHAPFEVLGKFSVGNNLPLGIDAISETDGLEVTHRSLGKGLEYGAFIAQDGHNVMPEQPQNFKLVPWQDIARELQLND</sequence>
<keyword evidence="1" id="KW-0732">Signal</keyword>
<feature type="domain" description="BPP" evidence="2">
    <location>
        <begin position="1"/>
        <end position="285"/>
    </location>
</feature>
<proteinExistence type="predicted"/>
<dbReference type="RefSeq" id="WP_302723461.1">
    <property type="nucleotide sequence ID" value="NZ_JAULRU010000617.1"/>
</dbReference>
<gene>
    <name evidence="3" type="ORF">SCD92_06325</name>
</gene>
<dbReference type="Proteomes" id="UP001273505">
    <property type="component" value="Unassembled WGS sequence"/>
</dbReference>
<dbReference type="SUPFAM" id="SSF50956">
    <property type="entry name" value="Thermostable phytase (3-phytase)"/>
    <property type="match status" value="2"/>
</dbReference>
<evidence type="ECO:0000313" key="3">
    <source>
        <dbReference type="EMBL" id="MDX6848968.1"/>
    </source>
</evidence>
<comment type="caution">
    <text evidence="3">The sequence shown here is derived from an EMBL/GenBank/DDBJ whole genome shotgun (WGS) entry which is preliminary data.</text>
</comment>
<keyword evidence="4" id="KW-1185">Reference proteome</keyword>
<dbReference type="EMBL" id="JAXAFO010000008">
    <property type="protein sequence ID" value="MDX6848968.1"/>
    <property type="molecule type" value="Genomic_DNA"/>
</dbReference>
<reference evidence="3 4" key="1">
    <citation type="submission" date="2023-11" db="EMBL/GenBank/DDBJ databases">
        <title>Gilvimarinus fulvus sp. nov., isolated from the surface of Kelp.</title>
        <authorList>
            <person name="Sun Y.Y."/>
            <person name="Gong Y."/>
            <person name="Du Z.J."/>
        </authorList>
    </citation>
    <scope>NUCLEOTIDE SEQUENCE [LARGE SCALE GENOMIC DNA]</scope>
    <source>
        <strain evidence="3 4">SDUM040013</strain>
    </source>
</reference>
<name>A0ABU4RVR9_9GAMM</name>
<evidence type="ECO:0000313" key="4">
    <source>
        <dbReference type="Proteomes" id="UP001273505"/>
    </source>
</evidence>
<evidence type="ECO:0000259" key="2">
    <source>
        <dbReference type="PROSITE" id="PS51662"/>
    </source>
</evidence>
<dbReference type="InterPro" id="IPR003431">
    <property type="entry name" value="B-propeller_Phytase"/>
</dbReference>
<feature type="domain" description="BPP" evidence="2">
    <location>
        <begin position="289"/>
        <end position="612"/>
    </location>
</feature>
<dbReference type="Gene3D" id="2.120.10.30">
    <property type="entry name" value="TolB, C-terminal domain"/>
    <property type="match status" value="2"/>
</dbReference>
<dbReference type="Pfam" id="PF02333">
    <property type="entry name" value="Phytase"/>
    <property type="match status" value="1"/>
</dbReference>
<evidence type="ECO:0000256" key="1">
    <source>
        <dbReference type="SAM" id="SignalP"/>
    </source>
</evidence>
<protein>
    <submittedName>
        <fullName evidence="3">Phytase</fullName>
    </submittedName>
</protein>
<dbReference type="InterPro" id="IPR011042">
    <property type="entry name" value="6-blade_b-propeller_TolB-like"/>
</dbReference>